<protein>
    <recommendedName>
        <fullName evidence="8">L,D-TPase catalytic domain-containing protein</fullName>
    </recommendedName>
</protein>
<keyword evidence="4 7" id="KW-0573">Peptidoglycan synthesis</keyword>
<dbReference type="PROSITE" id="PS52029">
    <property type="entry name" value="LD_TPASE"/>
    <property type="match status" value="1"/>
</dbReference>
<keyword evidence="6 7" id="KW-0961">Cell wall biogenesis/degradation</keyword>
<feature type="active site" description="Nucleophile" evidence="7">
    <location>
        <position position="356"/>
    </location>
</feature>
<dbReference type="PANTHER" id="PTHR30582">
    <property type="entry name" value="L,D-TRANSPEPTIDASE"/>
    <property type="match status" value="1"/>
</dbReference>
<name>A0ABN5YKP1_MYCME</name>
<dbReference type="CDD" id="cd13432">
    <property type="entry name" value="LDT_IgD_like_2"/>
    <property type="match status" value="1"/>
</dbReference>
<dbReference type="InterPro" id="IPR041280">
    <property type="entry name" value="Big_10"/>
</dbReference>
<dbReference type="InterPro" id="IPR005490">
    <property type="entry name" value="LD_TPept_cat_dom"/>
</dbReference>
<feature type="domain" description="L,D-TPase catalytic" evidence="8">
    <location>
        <begin position="255"/>
        <end position="380"/>
    </location>
</feature>
<dbReference type="InterPro" id="IPR050979">
    <property type="entry name" value="LD-transpeptidase"/>
</dbReference>
<keyword evidence="3 7" id="KW-0133">Cell shape</keyword>
<comment type="pathway">
    <text evidence="1 7">Cell wall biogenesis; peptidoglycan biosynthesis.</text>
</comment>
<evidence type="ECO:0000313" key="10">
    <source>
        <dbReference type="Proteomes" id="UP000465622"/>
    </source>
</evidence>
<evidence type="ECO:0000256" key="7">
    <source>
        <dbReference type="PROSITE-ProRule" id="PRU01373"/>
    </source>
</evidence>
<keyword evidence="2" id="KW-0808">Transferase</keyword>
<evidence type="ECO:0000256" key="2">
    <source>
        <dbReference type="ARBA" id="ARBA00022679"/>
    </source>
</evidence>
<dbReference type="EMBL" id="AP022567">
    <property type="protein sequence ID" value="BBX38515.1"/>
    <property type="molecule type" value="Genomic_DNA"/>
</dbReference>
<gene>
    <name evidence="9" type="ORF">MMAGJ_77970</name>
</gene>
<reference evidence="9 10" key="1">
    <citation type="journal article" date="2019" name="Emerg. Microbes Infect.">
        <title>Comprehensive subspecies identification of 175 nontuberculous mycobacteria species based on 7547 genomic profiles.</title>
        <authorList>
            <person name="Matsumoto Y."/>
            <person name="Kinjo T."/>
            <person name="Motooka D."/>
            <person name="Nabeya D."/>
            <person name="Jung N."/>
            <person name="Uechi K."/>
            <person name="Horii T."/>
            <person name="Iida T."/>
            <person name="Fujita J."/>
            <person name="Nakamura S."/>
        </authorList>
    </citation>
    <scope>NUCLEOTIDE SEQUENCE [LARGE SCALE GENOMIC DNA]</scope>
    <source>
        <strain evidence="9 10">JCM 12375</strain>
    </source>
</reference>
<accession>A0ABN5YKP1</accession>
<dbReference type="PANTHER" id="PTHR30582:SF2">
    <property type="entry name" value="L,D-TRANSPEPTIDASE YCIB-RELATED"/>
    <property type="match status" value="1"/>
</dbReference>
<evidence type="ECO:0000256" key="5">
    <source>
        <dbReference type="ARBA" id="ARBA00023315"/>
    </source>
</evidence>
<evidence type="ECO:0000256" key="4">
    <source>
        <dbReference type="ARBA" id="ARBA00022984"/>
    </source>
</evidence>
<proteinExistence type="predicted"/>
<dbReference type="Proteomes" id="UP000465622">
    <property type="component" value="Chromosome"/>
</dbReference>
<dbReference type="Pfam" id="PF17964">
    <property type="entry name" value="Big_10"/>
    <property type="match status" value="1"/>
</dbReference>
<feature type="active site" description="Proton donor/acceptor" evidence="7">
    <location>
        <position position="338"/>
    </location>
</feature>
<keyword evidence="10" id="KW-1185">Reference proteome</keyword>
<dbReference type="CDD" id="cd16913">
    <property type="entry name" value="YkuD_like"/>
    <property type="match status" value="1"/>
</dbReference>
<dbReference type="InterPro" id="IPR038063">
    <property type="entry name" value="Transpep_catalytic_dom"/>
</dbReference>
<evidence type="ECO:0000259" key="8">
    <source>
        <dbReference type="PROSITE" id="PS52029"/>
    </source>
</evidence>
<organism evidence="9 10">
    <name type="scientific">Mycolicibacterium mageritense</name>
    <name type="common">Mycobacterium mageritense</name>
    <dbReference type="NCBI Taxonomy" id="53462"/>
    <lineage>
        <taxon>Bacteria</taxon>
        <taxon>Bacillati</taxon>
        <taxon>Actinomycetota</taxon>
        <taxon>Actinomycetes</taxon>
        <taxon>Mycobacteriales</taxon>
        <taxon>Mycobacteriaceae</taxon>
        <taxon>Mycolicibacterium</taxon>
    </lineage>
</organism>
<sequence>MELDMWQVQDVARPRRNRIRRTVVAMVPAVMFAITACGGGESAGPPPVIADKGTPFGDLLVPKVNASVTDGAVGVAVDAPVTVSAENGVLGSVSMSDESGAPVAGTLSADGLTWSTTDPLDYNEQYTLTAQSLGLGGVTSRRLTFETHSPENLTMPYVLPNDGEVVGVGQPVAVRFDENITDRAAAQRAITVKTTPAVEGAFYWLNNREVRWRPAEYWKPGTTVDVTVNTYGVELGDGLFGQGNVSTHFTIGDELIAQADDNTKTLTIRRNGEVIKTMPISMGKNSTPTNNGTYIIGDRFDHLIMDSSTYGVPVNSANGYRTEVDFATQMSYSGIYVHGAPWSVGSQGYSNVSHGCLNVSTANARWFYENTKRGDIVEVVNTVGAVLPGTDGLGDWNIPWEQWRAGNAST</sequence>
<dbReference type="Gene3D" id="2.60.40.3780">
    <property type="match status" value="1"/>
</dbReference>
<dbReference type="Gene3D" id="2.40.440.10">
    <property type="entry name" value="L,D-transpeptidase catalytic domain-like"/>
    <property type="match status" value="1"/>
</dbReference>
<evidence type="ECO:0000313" key="9">
    <source>
        <dbReference type="EMBL" id="BBX38515.1"/>
    </source>
</evidence>
<dbReference type="SUPFAM" id="SSF141523">
    <property type="entry name" value="L,D-transpeptidase catalytic domain-like"/>
    <property type="match status" value="1"/>
</dbReference>
<evidence type="ECO:0000256" key="3">
    <source>
        <dbReference type="ARBA" id="ARBA00022960"/>
    </source>
</evidence>
<dbReference type="Pfam" id="PF03734">
    <property type="entry name" value="YkuD"/>
    <property type="match status" value="1"/>
</dbReference>
<dbReference type="Gene3D" id="2.60.40.3710">
    <property type="match status" value="1"/>
</dbReference>
<evidence type="ECO:0000256" key="6">
    <source>
        <dbReference type="ARBA" id="ARBA00023316"/>
    </source>
</evidence>
<keyword evidence="5" id="KW-0012">Acyltransferase</keyword>
<evidence type="ECO:0000256" key="1">
    <source>
        <dbReference type="ARBA" id="ARBA00004752"/>
    </source>
</evidence>